<organism evidence="2 3">
    <name type="scientific">Candidatus Contendobacter odensis Run_B_J11</name>
    <dbReference type="NCBI Taxonomy" id="1400861"/>
    <lineage>
        <taxon>Bacteria</taxon>
        <taxon>Pseudomonadati</taxon>
        <taxon>Pseudomonadota</taxon>
        <taxon>Gammaproteobacteria</taxon>
        <taxon>Candidatus Competibacteraceae</taxon>
        <taxon>Candidatus Contendibacter</taxon>
    </lineage>
</organism>
<dbReference type="AlphaFoldDB" id="A0A7U7GFD8"/>
<name>A0A7U7GFD8_9GAMM</name>
<feature type="transmembrane region" description="Helical" evidence="1">
    <location>
        <begin position="70"/>
        <end position="92"/>
    </location>
</feature>
<protein>
    <recommendedName>
        <fullName evidence="4">ABC transporter permease</fullName>
    </recommendedName>
</protein>
<reference evidence="2 3" key="1">
    <citation type="journal article" date="2014" name="ISME J.">
        <title>Candidatus Competibacter-lineage genomes retrieved from metagenomes reveal functional metabolic diversity.</title>
        <authorList>
            <person name="McIlroy S.J."/>
            <person name="Albertsen M."/>
            <person name="Andresen E.K."/>
            <person name="Saunders A.M."/>
            <person name="Kristiansen R."/>
            <person name="Stokholm-Bjerregaard M."/>
            <person name="Nielsen K.L."/>
            <person name="Nielsen P.H."/>
        </authorList>
    </citation>
    <scope>NUCLEOTIDE SEQUENCE [LARGE SCALE GENOMIC DNA]</scope>
    <source>
        <strain evidence="2 3">Run_B_J11</strain>
    </source>
</reference>
<proteinExistence type="predicted"/>
<dbReference type="Pfam" id="PF02405">
    <property type="entry name" value="MlaE"/>
    <property type="match status" value="1"/>
</dbReference>
<feature type="transmembrane region" description="Helical" evidence="1">
    <location>
        <begin position="195"/>
        <end position="218"/>
    </location>
</feature>
<dbReference type="PANTHER" id="PTHR30188:SF4">
    <property type="entry name" value="PROTEIN TRIGALACTOSYLDIACYLGLYCEROL 1, CHLOROPLASTIC"/>
    <property type="match status" value="1"/>
</dbReference>
<gene>
    <name evidence="2" type="ORF">BN874_720029</name>
</gene>
<feature type="transmembrane region" description="Helical" evidence="1">
    <location>
        <begin position="104"/>
        <end position="127"/>
    </location>
</feature>
<keyword evidence="1" id="KW-0812">Transmembrane</keyword>
<dbReference type="EMBL" id="CBTK010000290">
    <property type="protein sequence ID" value="CDH47085.1"/>
    <property type="molecule type" value="Genomic_DNA"/>
</dbReference>
<dbReference type="Proteomes" id="UP000019184">
    <property type="component" value="Unassembled WGS sequence"/>
</dbReference>
<keyword evidence="3" id="KW-1185">Reference proteome</keyword>
<dbReference type="GO" id="GO:0043190">
    <property type="term" value="C:ATP-binding cassette (ABC) transporter complex"/>
    <property type="evidence" value="ECO:0007669"/>
    <property type="project" value="InterPro"/>
</dbReference>
<feature type="transmembrane region" description="Helical" evidence="1">
    <location>
        <begin position="159"/>
        <end position="183"/>
    </location>
</feature>
<evidence type="ECO:0000256" key="1">
    <source>
        <dbReference type="SAM" id="Phobius"/>
    </source>
</evidence>
<dbReference type="PANTHER" id="PTHR30188">
    <property type="entry name" value="ABC TRANSPORTER PERMEASE PROTEIN-RELATED"/>
    <property type="match status" value="1"/>
</dbReference>
<dbReference type="InterPro" id="IPR030802">
    <property type="entry name" value="Permease_MalE"/>
</dbReference>
<feature type="transmembrane region" description="Helical" evidence="1">
    <location>
        <begin position="28"/>
        <end position="50"/>
    </location>
</feature>
<dbReference type="RefSeq" id="WP_034435832.1">
    <property type="nucleotide sequence ID" value="NZ_CBTK010000290.1"/>
</dbReference>
<evidence type="ECO:0000313" key="2">
    <source>
        <dbReference type="EMBL" id="CDH47085.1"/>
    </source>
</evidence>
<evidence type="ECO:0000313" key="3">
    <source>
        <dbReference type="Proteomes" id="UP000019184"/>
    </source>
</evidence>
<accession>A0A7U7GFD8</accession>
<evidence type="ECO:0008006" key="4">
    <source>
        <dbReference type="Google" id="ProtNLM"/>
    </source>
</evidence>
<keyword evidence="1" id="KW-0472">Membrane</keyword>
<comment type="caution">
    <text evidence="2">The sequence shown here is derived from an EMBL/GenBank/DDBJ whole genome shotgun (WGS) entry which is preliminary data.</text>
</comment>
<feature type="transmembrane region" description="Helical" evidence="1">
    <location>
        <begin position="247"/>
        <end position="265"/>
    </location>
</feature>
<dbReference type="GO" id="GO:0005548">
    <property type="term" value="F:phospholipid transporter activity"/>
    <property type="evidence" value="ECO:0007669"/>
    <property type="project" value="TreeGrafter"/>
</dbReference>
<keyword evidence="1" id="KW-1133">Transmembrane helix</keyword>
<sequence>MAVIQWVSRFWRGVERLSRMVIVPLDRLLEELGFLSIVLVSVGLATRGEWPFLARYTGQQIYFTAVQRTYIFTVVGLIIGALTAFPLIVLGIRDPQILGRIMHLMIYHQLGPILAALFVAGLSGAAITAELGELRANQALDHLTAMGVNPYSFFVFPRLIGMALSLLILNCWLNVGVTVGAALMLNLYHNIPPTVFLRVCVAGLTPTALTLTGGMIVMQATHIVLVQTLRAFQVRAYVDIPRALPNAFTQSFIGCLLISLLFSLVRYG</sequence>